<dbReference type="Proteomes" id="UP000606194">
    <property type="component" value="Unassembled WGS sequence"/>
</dbReference>
<sequence>MRAEWGTDVSMGWWAADVVSGSVMVVVRLSPRREQFWPQLTFQRPACVHQFTHPSTRRPVMSGLPRVDGRDQWPPDGGSQSVPSG</sequence>
<evidence type="ECO:0000313" key="2">
    <source>
        <dbReference type="EMBL" id="GGS06539.1"/>
    </source>
</evidence>
<evidence type="ECO:0000256" key="1">
    <source>
        <dbReference type="SAM" id="MobiDB-lite"/>
    </source>
</evidence>
<accession>A0A918FYZ5</accession>
<dbReference type="EMBL" id="BMTL01000023">
    <property type="protein sequence ID" value="GGS06539.1"/>
    <property type="molecule type" value="Genomic_DNA"/>
</dbReference>
<feature type="region of interest" description="Disordered" evidence="1">
    <location>
        <begin position="53"/>
        <end position="85"/>
    </location>
</feature>
<keyword evidence="3" id="KW-1185">Reference proteome</keyword>
<organism evidence="2 3">
    <name type="scientific">Streptomyces humidus</name>
    <dbReference type="NCBI Taxonomy" id="52259"/>
    <lineage>
        <taxon>Bacteria</taxon>
        <taxon>Bacillati</taxon>
        <taxon>Actinomycetota</taxon>
        <taxon>Actinomycetes</taxon>
        <taxon>Kitasatosporales</taxon>
        <taxon>Streptomycetaceae</taxon>
        <taxon>Streptomyces</taxon>
    </lineage>
</organism>
<reference evidence="2" key="1">
    <citation type="journal article" date="2014" name="Int. J. Syst. Evol. Microbiol.">
        <title>Complete genome sequence of Corynebacterium casei LMG S-19264T (=DSM 44701T), isolated from a smear-ripened cheese.</title>
        <authorList>
            <consortium name="US DOE Joint Genome Institute (JGI-PGF)"/>
            <person name="Walter F."/>
            <person name="Albersmeier A."/>
            <person name="Kalinowski J."/>
            <person name="Ruckert C."/>
        </authorList>
    </citation>
    <scope>NUCLEOTIDE SEQUENCE</scope>
    <source>
        <strain evidence="2">JCM 4386</strain>
    </source>
</reference>
<dbReference type="AlphaFoldDB" id="A0A918FYZ5"/>
<name>A0A918FYZ5_9ACTN</name>
<evidence type="ECO:0000313" key="3">
    <source>
        <dbReference type="Proteomes" id="UP000606194"/>
    </source>
</evidence>
<gene>
    <name evidence="2" type="ORF">GCM10010269_51770</name>
</gene>
<protein>
    <submittedName>
        <fullName evidence="2">Uncharacterized protein</fullName>
    </submittedName>
</protein>
<comment type="caution">
    <text evidence="2">The sequence shown here is derived from an EMBL/GenBank/DDBJ whole genome shotgun (WGS) entry which is preliminary data.</text>
</comment>
<reference evidence="2" key="2">
    <citation type="submission" date="2020-09" db="EMBL/GenBank/DDBJ databases">
        <authorList>
            <person name="Sun Q."/>
            <person name="Ohkuma M."/>
        </authorList>
    </citation>
    <scope>NUCLEOTIDE SEQUENCE</scope>
    <source>
        <strain evidence="2">JCM 4386</strain>
    </source>
</reference>
<proteinExistence type="predicted"/>